<dbReference type="EMBL" id="JAHYIQ010000030">
    <property type="protein sequence ID" value="KAK1120658.1"/>
    <property type="molecule type" value="Genomic_DNA"/>
</dbReference>
<gene>
    <name evidence="2" type="ORF">K0M31_012264</name>
</gene>
<feature type="region of interest" description="Disordered" evidence="1">
    <location>
        <begin position="1"/>
        <end position="34"/>
    </location>
</feature>
<comment type="caution">
    <text evidence="2">The sequence shown here is derived from an EMBL/GenBank/DDBJ whole genome shotgun (WGS) entry which is preliminary data.</text>
</comment>
<proteinExistence type="predicted"/>
<dbReference type="AlphaFoldDB" id="A0AA40FK75"/>
<organism evidence="2 3">
    <name type="scientific">Melipona bicolor</name>
    <dbReference type="NCBI Taxonomy" id="60889"/>
    <lineage>
        <taxon>Eukaryota</taxon>
        <taxon>Metazoa</taxon>
        <taxon>Ecdysozoa</taxon>
        <taxon>Arthropoda</taxon>
        <taxon>Hexapoda</taxon>
        <taxon>Insecta</taxon>
        <taxon>Pterygota</taxon>
        <taxon>Neoptera</taxon>
        <taxon>Endopterygota</taxon>
        <taxon>Hymenoptera</taxon>
        <taxon>Apocrita</taxon>
        <taxon>Aculeata</taxon>
        <taxon>Apoidea</taxon>
        <taxon>Anthophila</taxon>
        <taxon>Apidae</taxon>
        <taxon>Melipona</taxon>
    </lineage>
</organism>
<evidence type="ECO:0000256" key="1">
    <source>
        <dbReference type="SAM" id="MobiDB-lite"/>
    </source>
</evidence>
<sequence length="59" mass="6341">MEHDASRRYHGHRGAGRSSPSGVHATRDARLGPPAGYAAAERAFRGYHEAKPVAFHAST</sequence>
<keyword evidence="3" id="KW-1185">Reference proteome</keyword>
<feature type="non-terminal residue" evidence="2">
    <location>
        <position position="59"/>
    </location>
</feature>
<reference evidence="2" key="1">
    <citation type="submission" date="2021-10" db="EMBL/GenBank/DDBJ databases">
        <title>Melipona bicolor Genome sequencing and assembly.</title>
        <authorList>
            <person name="Araujo N.S."/>
            <person name="Arias M.C."/>
        </authorList>
    </citation>
    <scope>NUCLEOTIDE SEQUENCE</scope>
    <source>
        <strain evidence="2">USP_2M_L1-L4_2017</strain>
        <tissue evidence="2">Whole body</tissue>
    </source>
</reference>
<evidence type="ECO:0000313" key="3">
    <source>
        <dbReference type="Proteomes" id="UP001177670"/>
    </source>
</evidence>
<name>A0AA40FK75_9HYME</name>
<evidence type="ECO:0000313" key="2">
    <source>
        <dbReference type="EMBL" id="KAK1120658.1"/>
    </source>
</evidence>
<protein>
    <submittedName>
        <fullName evidence="2">Uncharacterized protein</fullName>
    </submittedName>
</protein>
<dbReference type="Proteomes" id="UP001177670">
    <property type="component" value="Unassembled WGS sequence"/>
</dbReference>
<accession>A0AA40FK75</accession>